<keyword evidence="2" id="KW-1185">Reference proteome</keyword>
<evidence type="ECO:0000313" key="1">
    <source>
        <dbReference type="EMBL" id="OPC61165.1"/>
    </source>
</evidence>
<protein>
    <submittedName>
        <fullName evidence="1">Uncharacterized protein</fullName>
    </submittedName>
</protein>
<proteinExistence type="predicted"/>
<dbReference type="RefSeq" id="WP_078773215.1">
    <property type="nucleotide sequence ID" value="NZ_CBCSBR010000044.1"/>
</dbReference>
<name>A0A1T3M981_9FLAO</name>
<evidence type="ECO:0000313" key="2">
    <source>
        <dbReference type="Proteomes" id="UP000190813"/>
    </source>
</evidence>
<accession>A0A1T3M981</accession>
<gene>
    <name evidence="1" type="ORF">BAZ10_11925</name>
</gene>
<dbReference type="AlphaFoldDB" id="A0A1T3M981"/>
<dbReference type="EMBL" id="MAHX01000021">
    <property type="protein sequence ID" value="OPC61165.1"/>
    <property type="molecule type" value="Genomic_DNA"/>
</dbReference>
<comment type="caution">
    <text evidence="1">The sequence shown here is derived from an EMBL/GenBank/DDBJ whole genome shotgun (WGS) entry which is preliminary data.</text>
</comment>
<reference evidence="1 2" key="1">
    <citation type="submission" date="2016-06" db="EMBL/GenBank/DDBJ databases">
        <title>Revisiting the taxonomy of the Elizabethkingia Genus based on Whole-Genome Sequencing, Optical Mapping, and MALDI-TOF.</title>
        <authorList>
            <person name="Nicholson A.C."/>
        </authorList>
    </citation>
    <scope>NUCLEOTIDE SEQUENCE [LARGE SCALE GENOMIC DNA]</scope>
    <source>
        <strain evidence="1 2">G4070</strain>
    </source>
</reference>
<dbReference type="Proteomes" id="UP000190813">
    <property type="component" value="Unassembled WGS sequence"/>
</dbReference>
<organism evidence="1 2">
    <name type="scientific">Elizabethkingia occulta</name>
    <dbReference type="NCBI Taxonomy" id="1867263"/>
    <lineage>
        <taxon>Bacteria</taxon>
        <taxon>Pseudomonadati</taxon>
        <taxon>Bacteroidota</taxon>
        <taxon>Flavobacteriia</taxon>
        <taxon>Flavobacteriales</taxon>
        <taxon>Weeksellaceae</taxon>
        <taxon>Elizabethkingia</taxon>
    </lineage>
</organism>
<sequence length="62" mass="7157">MMEKNETNKDNSKKEYLPPTVTMDLIEMEYGIAANSVIVAPKPDNTQTEWEHEDTQEVPVIY</sequence>